<gene>
    <name evidence="1" type="ORF">QFC22_004133</name>
</gene>
<name>A0ACC2X589_9TREE</name>
<comment type="caution">
    <text evidence="1">The sequence shown here is derived from an EMBL/GenBank/DDBJ whole genome shotgun (WGS) entry which is preliminary data.</text>
</comment>
<reference evidence="1" key="1">
    <citation type="submission" date="2023-04" db="EMBL/GenBank/DDBJ databases">
        <title>Draft Genome sequencing of Naganishia species isolated from polar environments using Oxford Nanopore Technology.</title>
        <authorList>
            <person name="Leo P."/>
            <person name="Venkateswaran K."/>
        </authorList>
    </citation>
    <scope>NUCLEOTIDE SEQUENCE</scope>
    <source>
        <strain evidence="1">MNA-CCFEE 5425</strain>
    </source>
</reference>
<proteinExistence type="predicted"/>
<accession>A0ACC2X589</accession>
<sequence>MSCIQSAPRHSDPRRQKRLLSPLRFDGGTPRWEKALWKRHPEFEDNYVPPDFLASTKVKFDARQNLPSLGAIAIRQAVPQTTFTSFISLVISVFRSLLERSIGAADLLLICASGCVIAGICFKVYYWWNKRSSHSAGKALPGSVRLAGSANYILPPFLLYLCSPLLLSLTKATTSDSIWPLAGGLFMLSSILGGFGGNYQDEAKADEDEEGLSATSPVASRRTVVRSPVLRRGERKRRASAASLTAPREESMQEKAKMYVFIALCRR</sequence>
<keyword evidence="2" id="KW-1185">Reference proteome</keyword>
<dbReference type="EMBL" id="JASBWU010000011">
    <property type="protein sequence ID" value="KAJ9118226.1"/>
    <property type="molecule type" value="Genomic_DNA"/>
</dbReference>
<evidence type="ECO:0000313" key="2">
    <source>
        <dbReference type="Proteomes" id="UP001243375"/>
    </source>
</evidence>
<evidence type="ECO:0000313" key="1">
    <source>
        <dbReference type="EMBL" id="KAJ9118226.1"/>
    </source>
</evidence>
<protein>
    <submittedName>
        <fullName evidence="1">Uncharacterized protein</fullName>
    </submittedName>
</protein>
<organism evidence="1 2">
    <name type="scientific">Naganishia vaughanmartiniae</name>
    <dbReference type="NCBI Taxonomy" id="1424756"/>
    <lineage>
        <taxon>Eukaryota</taxon>
        <taxon>Fungi</taxon>
        <taxon>Dikarya</taxon>
        <taxon>Basidiomycota</taxon>
        <taxon>Agaricomycotina</taxon>
        <taxon>Tremellomycetes</taxon>
        <taxon>Filobasidiales</taxon>
        <taxon>Filobasidiaceae</taxon>
        <taxon>Naganishia</taxon>
    </lineage>
</organism>
<dbReference type="Proteomes" id="UP001243375">
    <property type="component" value="Unassembled WGS sequence"/>
</dbReference>